<dbReference type="PRINTS" id="PR00061">
    <property type="entry name" value="RIBOSOMALL19"/>
</dbReference>
<comment type="similarity">
    <text evidence="1">Belongs to the bacterial ribosomal protein bL19 family.</text>
</comment>
<proteinExistence type="inferred from homology"/>
<dbReference type="GO" id="GO:0003735">
    <property type="term" value="F:structural constituent of ribosome"/>
    <property type="evidence" value="ECO:0007669"/>
    <property type="project" value="InterPro"/>
</dbReference>
<evidence type="ECO:0000256" key="5">
    <source>
        <dbReference type="ARBA" id="ARBA00035359"/>
    </source>
</evidence>
<evidence type="ECO:0000256" key="4">
    <source>
        <dbReference type="ARBA" id="ARBA00035288"/>
    </source>
</evidence>
<dbReference type="OMA" id="DFPLIYP"/>
<dbReference type="Pfam" id="PF01245">
    <property type="entry name" value="Ribosomal_L19"/>
    <property type="match status" value="1"/>
</dbReference>
<dbReference type="AlphaFoldDB" id="A0A8W8MXV7"/>
<dbReference type="EnsemblMetazoa" id="G35526.2">
    <property type="protein sequence ID" value="G35526.2:cds"/>
    <property type="gene ID" value="G35526"/>
</dbReference>
<organism evidence="6 7">
    <name type="scientific">Magallana gigas</name>
    <name type="common">Pacific oyster</name>
    <name type="synonym">Crassostrea gigas</name>
    <dbReference type="NCBI Taxonomy" id="29159"/>
    <lineage>
        <taxon>Eukaryota</taxon>
        <taxon>Metazoa</taxon>
        <taxon>Spiralia</taxon>
        <taxon>Lophotrochozoa</taxon>
        <taxon>Mollusca</taxon>
        <taxon>Bivalvia</taxon>
        <taxon>Autobranchia</taxon>
        <taxon>Pteriomorphia</taxon>
        <taxon>Ostreida</taxon>
        <taxon>Ostreoidea</taxon>
        <taxon>Ostreidae</taxon>
        <taxon>Magallana</taxon>
    </lineage>
</organism>
<keyword evidence="3" id="KW-0687">Ribonucleoprotein</keyword>
<dbReference type="OrthoDB" id="432645at2759"/>
<dbReference type="InterPro" id="IPR038657">
    <property type="entry name" value="Ribosomal_bL19_sf"/>
</dbReference>
<evidence type="ECO:0000256" key="2">
    <source>
        <dbReference type="ARBA" id="ARBA00022980"/>
    </source>
</evidence>
<evidence type="ECO:0000256" key="3">
    <source>
        <dbReference type="ARBA" id="ARBA00023274"/>
    </source>
</evidence>
<name>A0A8W8MXV7_MAGGI</name>
<dbReference type="InterPro" id="IPR008991">
    <property type="entry name" value="Translation_prot_SH3-like_sf"/>
</dbReference>
<protein>
    <recommendedName>
        <fullName evidence="4">Large ribosomal subunit protein bL19m</fullName>
    </recommendedName>
    <alternativeName>
        <fullName evidence="5">39S ribosomal protein L19, mitochondrial</fullName>
    </alternativeName>
</protein>
<dbReference type="GO" id="GO:0005762">
    <property type="term" value="C:mitochondrial large ribosomal subunit"/>
    <property type="evidence" value="ECO:0007669"/>
    <property type="project" value="TreeGrafter"/>
</dbReference>
<dbReference type="PANTHER" id="PTHR15680:SF9">
    <property type="entry name" value="LARGE RIBOSOMAL SUBUNIT PROTEIN BL19M"/>
    <property type="match status" value="1"/>
</dbReference>
<sequence length="327" mass="38500">MSLSKQFKKLAVSCLIHNARVFSTSGCRLSNTLLHRTVNRHRQIKGGAADYQDNEEDASDDTGVRGVDLHIQMDGKPKPQKEVDTFKEKYPDFLPRTDRACRRDYVLEMLHRRDMFRRRQNLSIPEFYVGSIVSVTVTDPYSPTKENRFVGICIQRQFSGLSHTFTLRNIIYGQGIEIKYDLYNPNILKIECLKTEKRLDPELLYLRDCPPEFSTFPLDMEKVPAPKGKDVPINDVKIPLNKPPWLERWERRKDLKGITGNDRRLTYRQKKRAVLSEKPWLENDIMLEYRRSLRDDEVQHIKGVVEKFLEREQRRKEEAEKEMAEES</sequence>
<evidence type="ECO:0000313" key="7">
    <source>
        <dbReference type="Proteomes" id="UP000005408"/>
    </source>
</evidence>
<dbReference type="EnsemblMetazoa" id="G35526.1">
    <property type="protein sequence ID" value="G35526.1:cds"/>
    <property type="gene ID" value="G35526"/>
</dbReference>
<dbReference type="InterPro" id="IPR001857">
    <property type="entry name" value="Ribosomal_bL19"/>
</dbReference>
<dbReference type="GO" id="GO:0006412">
    <property type="term" value="P:translation"/>
    <property type="evidence" value="ECO:0007669"/>
    <property type="project" value="InterPro"/>
</dbReference>
<keyword evidence="2" id="KW-0689">Ribosomal protein</keyword>
<dbReference type="Proteomes" id="UP000005408">
    <property type="component" value="Unassembled WGS sequence"/>
</dbReference>
<dbReference type="Gene3D" id="2.30.30.790">
    <property type="match status" value="1"/>
</dbReference>
<evidence type="ECO:0000256" key="1">
    <source>
        <dbReference type="ARBA" id="ARBA00005781"/>
    </source>
</evidence>
<dbReference type="PANTHER" id="PTHR15680">
    <property type="entry name" value="RIBOSOMAL PROTEIN L19"/>
    <property type="match status" value="1"/>
</dbReference>
<reference evidence="6" key="1">
    <citation type="submission" date="2022-08" db="UniProtKB">
        <authorList>
            <consortium name="EnsemblMetazoa"/>
        </authorList>
    </citation>
    <scope>IDENTIFICATION</scope>
    <source>
        <strain evidence="6">05x7-T-G4-1.051#20</strain>
    </source>
</reference>
<dbReference type="EnsemblMetazoa" id="G35526.3">
    <property type="protein sequence ID" value="G35526.3:cds"/>
    <property type="gene ID" value="G35526"/>
</dbReference>
<dbReference type="SUPFAM" id="SSF50104">
    <property type="entry name" value="Translation proteins SH3-like domain"/>
    <property type="match status" value="1"/>
</dbReference>
<keyword evidence="7" id="KW-1185">Reference proteome</keyword>
<evidence type="ECO:0000313" key="6">
    <source>
        <dbReference type="EnsemblMetazoa" id="G35526.3:cds"/>
    </source>
</evidence>
<accession>A0A8W8MXV7</accession>